<reference evidence="2 3" key="1">
    <citation type="journal article" date="2013" name="Genome Announc.">
        <title>Draft Genome Sequence of an Alphaproteobacterium, Caenispirillum salinarum AK4(T), Isolated from a Solar Saltern.</title>
        <authorList>
            <person name="Khatri I."/>
            <person name="Singh A."/>
            <person name="Korpole S."/>
            <person name="Pinnaka A.K."/>
            <person name="Subramanian S."/>
        </authorList>
    </citation>
    <scope>NUCLEOTIDE SEQUENCE [LARGE SCALE GENOMIC DNA]</scope>
    <source>
        <strain evidence="2 3">AK4</strain>
    </source>
</reference>
<gene>
    <name evidence="2" type="ORF">C882_3097</name>
</gene>
<evidence type="ECO:0000259" key="1">
    <source>
        <dbReference type="Pfam" id="PF01863"/>
    </source>
</evidence>
<dbReference type="Gene3D" id="3.30.2010.10">
    <property type="entry name" value="Metalloproteases ('zincins'), catalytic domain"/>
    <property type="match status" value="1"/>
</dbReference>
<dbReference type="eggNOG" id="COG1451">
    <property type="taxonomic scope" value="Bacteria"/>
</dbReference>
<organism evidence="2 3">
    <name type="scientific">Caenispirillum salinarum AK4</name>
    <dbReference type="NCBI Taxonomy" id="1238182"/>
    <lineage>
        <taxon>Bacteria</taxon>
        <taxon>Pseudomonadati</taxon>
        <taxon>Pseudomonadota</taxon>
        <taxon>Alphaproteobacteria</taxon>
        <taxon>Rhodospirillales</taxon>
        <taxon>Novispirillaceae</taxon>
        <taxon>Caenispirillum</taxon>
    </lineage>
</organism>
<protein>
    <recommendedName>
        <fullName evidence="1">YgjP-like metallopeptidase domain-containing protein</fullName>
    </recommendedName>
</protein>
<sequence>MARSLKAQGTPTVVIDGRTLPVTIKTAANSRRLSLRVNAMTDGLLVVMPPGLTTRDALRFVHDKTDWIRARLADMPPRVPFEPGHAVPLLGAPHVIAHDPAARRGVWAEDGTLWASGRAEHVPRRVRDFLLKRAKEEIAPRAHAHARALGKRVARVTVRDTRSRWGSCSSSGALSFSWRLVLAPERVLEYVVVHEVAHMVELNHSDRFWNLVTDLMPDNAAPRHWLKQHGTTLHRYG</sequence>
<feature type="domain" description="YgjP-like metallopeptidase" evidence="1">
    <location>
        <begin position="31"/>
        <end position="229"/>
    </location>
</feature>
<evidence type="ECO:0000313" key="3">
    <source>
        <dbReference type="Proteomes" id="UP000009881"/>
    </source>
</evidence>
<dbReference type="OrthoDB" id="9795402at2"/>
<dbReference type="AlphaFoldDB" id="K9HNZ6"/>
<dbReference type="RefSeq" id="WP_009539294.1">
    <property type="nucleotide sequence ID" value="NZ_ANHY01000004.1"/>
</dbReference>
<dbReference type="Pfam" id="PF01863">
    <property type="entry name" value="YgjP-like"/>
    <property type="match status" value="1"/>
</dbReference>
<dbReference type="InterPro" id="IPR002725">
    <property type="entry name" value="YgjP-like_metallopeptidase"/>
</dbReference>
<proteinExistence type="predicted"/>
<accession>K9HNZ6</accession>
<dbReference type="STRING" id="1238182.C882_3097"/>
<dbReference type="Proteomes" id="UP000009881">
    <property type="component" value="Unassembled WGS sequence"/>
</dbReference>
<dbReference type="PANTHER" id="PTHR30399:SF1">
    <property type="entry name" value="UTP PYROPHOSPHATASE"/>
    <property type="match status" value="1"/>
</dbReference>
<dbReference type="InterPro" id="IPR053136">
    <property type="entry name" value="UTP_pyrophosphatase-like"/>
</dbReference>
<name>K9HNZ6_9PROT</name>
<dbReference type="EMBL" id="ANHY01000004">
    <property type="protein sequence ID" value="EKV32033.1"/>
    <property type="molecule type" value="Genomic_DNA"/>
</dbReference>
<dbReference type="CDD" id="cd07344">
    <property type="entry name" value="M48_yhfN_like"/>
    <property type="match status" value="1"/>
</dbReference>
<dbReference type="PANTHER" id="PTHR30399">
    <property type="entry name" value="UNCHARACTERIZED PROTEIN YGJP"/>
    <property type="match status" value="1"/>
</dbReference>
<dbReference type="PATRIC" id="fig|1238182.3.peg.845"/>
<keyword evidence="3" id="KW-1185">Reference proteome</keyword>
<comment type="caution">
    <text evidence="2">The sequence shown here is derived from an EMBL/GenBank/DDBJ whole genome shotgun (WGS) entry which is preliminary data.</text>
</comment>
<evidence type="ECO:0000313" key="2">
    <source>
        <dbReference type="EMBL" id="EKV32033.1"/>
    </source>
</evidence>